<proteinExistence type="predicted"/>
<organism evidence="3 4">
    <name type="scientific">Triparma laevis f. inornata</name>
    <dbReference type="NCBI Taxonomy" id="1714386"/>
    <lineage>
        <taxon>Eukaryota</taxon>
        <taxon>Sar</taxon>
        <taxon>Stramenopiles</taxon>
        <taxon>Ochrophyta</taxon>
        <taxon>Bolidophyceae</taxon>
        <taxon>Parmales</taxon>
        <taxon>Triparmaceae</taxon>
        <taxon>Triparma</taxon>
    </lineage>
</organism>
<protein>
    <submittedName>
        <fullName evidence="3">Uncharacterized protein</fullName>
    </submittedName>
</protein>
<gene>
    <name evidence="3" type="ORF">TL16_g03432</name>
</gene>
<feature type="region of interest" description="Disordered" evidence="2">
    <location>
        <begin position="1245"/>
        <end position="1268"/>
    </location>
</feature>
<feature type="compositionally biased region" description="Polar residues" evidence="2">
    <location>
        <begin position="678"/>
        <end position="691"/>
    </location>
</feature>
<feature type="coiled-coil region" evidence="1">
    <location>
        <begin position="524"/>
        <end position="609"/>
    </location>
</feature>
<reference evidence="4" key="1">
    <citation type="journal article" date="2023" name="Commun. Biol.">
        <title>Genome analysis of Parmales, the sister group of diatoms, reveals the evolutionary specialization of diatoms from phago-mixotrophs to photoautotrophs.</title>
        <authorList>
            <person name="Ban H."/>
            <person name="Sato S."/>
            <person name="Yoshikawa S."/>
            <person name="Yamada K."/>
            <person name="Nakamura Y."/>
            <person name="Ichinomiya M."/>
            <person name="Sato N."/>
            <person name="Blanc-Mathieu R."/>
            <person name="Endo H."/>
            <person name="Kuwata A."/>
            <person name="Ogata H."/>
        </authorList>
    </citation>
    <scope>NUCLEOTIDE SEQUENCE [LARGE SCALE GENOMIC DNA]</scope>
</reference>
<evidence type="ECO:0000256" key="2">
    <source>
        <dbReference type="SAM" id="MobiDB-lite"/>
    </source>
</evidence>
<feature type="compositionally biased region" description="Low complexity" evidence="2">
    <location>
        <begin position="22"/>
        <end position="37"/>
    </location>
</feature>
<dbReference type="Proteomes" id="UP001162640">
    <property type="component" value="Unassembled WGS sequence"/>
</dbReference>
<accession>A0A9W7E197</accession>
<dbReference type="AlphaFoldDB" id="A0A9W7E197"/>
<feature type="compositionally biased region" description="Basic and acidic residues" evidence="2">
    <location>
        <begin position="1155"/>
        <end position="1165"/>
    </location>
</feature>
<evidence type="ECO:0000256" key="1">
    <source>
        <dbReference type="SAM" id="Coils"/>
    </source>
</evidence>
<name>A0A9W7E197_9STRA</name>
<feature type="region of interest" description="Disordered" evidence="2">
    <location>
        <begin position="1155"/>
        <end position="1175"/>
    </location>
</feature>
<comment type="caution">
    <text evidence="3">The sequence shown here is derived from an EMBL/GenBank/DDBJ whole genome shotgun (WGS) entry which is preliminary data.</text>
</comment>
<feature type="compositionally biased region" description="Low complexity" evidence="2">
    <location>
        <begin position="169"/>
        <end position="182"/>
    </location>
</feature>
<feature type="region of interest" description="Disordered" evidence="2">
    <location>
        <begin position="1"/>
        <end position="37"/>
    </location>
</feature>
<keyword evidence="1" id="KW-0175">Coiled coil</keyword>
<feature type="region of interest" description="Disordered" evidence="2">
    <location>
        <begin position="98"/>
        <end position="182"/>
    </location>
</feature>
<feature type="region of interest" description="Disordered" evidence="2">
    <location>
        <begin position="671"/>
        <end position="691"/>
    </location>
</feature>
<feature type="compositionally biased region" description="Polar residues" evidence="2">
    <location>
        <begin position="1"/>
        <end position="14"/>
    </location>
</feature>
<feature type="compositionally biased region" description="Acidic residues" evidence="2">
    <location>
        <begin position="1251"/>
        <end position="1268"/>
    </location>
</feature>
<feature type="compositionally biased region" description="Polar residues" evidence="2">
    <location>
        <begin position="153"/>
        <end position="168"/>
    </location>
</feature>
<feature type="compositionally biased region" description="Basic and acidic residues" evidence="2">
    <location>
        <begin position="106"/>
        <end position="121"/>
    </location>
</feature>
<feature type="compositionally biased region" description="Polar residues" evidence="2">
    <location>
        <begin position="125"/>
        <end position="134"/>
    </location>
</feature>
<dbReference type="EMBL" id="BLQM01000090">
    <property type="protein sequence ID" value="GMH62223.1"/>
    <property type="molecule type" value="Genomic_DNA"/>
</dbReference>
<evidence type="ECO:0000313" key="4">
    <source>
        <dbReference type="Proteomes" id="UP001162640"/>
    </source>
</evidence>
<evidence type="ECO:0000313" key="3">
    <source>
        <dbReference type="EMBL" id="GMH62223.1"/>
    </source>
</evidence>
<sequence>MPQYSRLHSNSTPNAMVRRPGTAPNNFNPPTTTTMNPGTSLTVSSAHRRRFSNVKQEINEVAKTYKQAYNRPVTAPLSPIGLDTTSFESFESNMTMETNVSQMSIVEKKEKSSSYRTRSADPSKAGSNRTTPPNSLAGLSDPTKNFERYTPYDAQSLSSSNHNFSGIRSLSPSSDSLNSGSLKSSFKYHQTQEQQTFDRSSARRGQGGELYSWLESTDEEQNQFSSFAIKAESVWLEACAETDYALSSDLVSEPANNSSKNVVLHRSRTAAACEILLNVTEIFGRFKNFLEPVTKEIIRNIYDDSEEILENPRMTRVALQSGLPFHAISREIQKEVDDLRDELNLQNSGVALTEMLQKRNAGIFKVFHKAKLVLRDIIFNVWSQHIKSRKRQLVMFQKRKLGKLFNLWAHNVKFKREMGESSAFQFKKKWQSVEREKMWLEGERDRLLEELEICLMKKGEQGQEVAALYRMLEERSAQHKTHFQDNDSELCDLLSTTPTAAVSTGYIKTAVKQKINHMLETGLLHDIEEQIKQEHEVVKSAARRRTVSEDVKKSGLVGKPAKIAKDVLEVADKRVVDLEKKLQHATELLRKAENEIIELTKDNAEKEGIIANLTPKQTGRRTMNPAAELLGQVKKLETDKECQTPEEWAFTGHLTNKEKKEIAAQEKVERRNAGSLKVGSSNIDSAQKTANEQVREAASKERRRRSSSSMQQFENIAKDLKNRGISPAEIKELAALAAVHPLKGTKRYAMSVGCEGILVATATPEVQVPALSLSQTEEICLQAWVEKLRRDKNAHVSDKLAPLPEMVLDTLVKTHALRSLALKYFRSFLWSLEQYKDRSTKLKMMYELLCLHAAPTPGEKSPKFLNRELEPKGNASKTSFRVRTHSLIGSQRVSSMNGSNNKISAAEARALEEAEILKIYDSAKVQFFFNILKTFFLDPEDMFECLSTPNFRVKKGACEAAIQENFVFLKTKNPMHYKGIFKQLHSLKAGPNKNDRRLHVVFDEVADIFLSNFAAERAASKGMGSTNAQNKALMTMKKLFREAKTGQLAFKIKQMTRLQDAFEVWDKKKNGEKLGGMYTFQEFNELLLLGVGAHDISEDFSMRLFHDWHNQAEQETGWEQYMQAHDEDGGGDGVVSTIDDFKKLSRHVQDRAWQVDERPDEEKRKSILQAEKQTGDMDQRKKDYFKLQKAAARLKNRFFEMNFTSMDKDLARNVEVSRGVVSTKIAFAKVLWRNNIYPAESKVFRHAGDAGGDENSDSSDEDEDYDTF</sequence>